<feature type="compositionally biased region" description="Basic and acidic residues" evidence="1">
    <location>
        <begin position="29"/>
        <end position="47"/>
    </location>
</feature>
<name>A0A4U5M060_STECR</name>
<keyword evidence="3" id="KW-1185">Reference proteome</keyword>
<dbReference type="Proteomes" id="UP000298663">
    <property type="component" value="Unassembled WGS sequence"/>
</dbReference>
<sequence>MGNDRTTSGLIATRDNVRIVREVTPFDSSGRRPIERRGKNNDGDKRPLARHPVTAMTSSGFGLHGTRAKHYVYLF</sequence>
<dbReference type="EMBL" id="AZBU02000010">
    <property type="protein sequence ID" value="TKR62021.1"/>
    <property type="molecule type" value="Genomic_DNA"/>
</dbReference>
<comment type="caution">
    <text evidence="2">The sequence shown here is derived from an EMBL/GenBank/DDBJ whole genome shotgun (WGS) entry which is preliminary data.</text>
</comment>
<gene>
    <name evidence="2" type="ORF">L596_026038</name>
</gene>
<evidence type="ECO:0000256" key="1">
    <source>
        <dbReference type="SAM" id="MobiDB-lite"/>
    </source>
</evidence>
<evidence type="ECO:0000313" key="3">
    <source>
        <dbReference type="Proteomes" id="UP000298663"/>
    </source>
</evidence>
<feature type="region of interest" description="Disordered" evidence="1">
    <location>
        <begin position="25"/>
        <end position="61"/>
    </location>
</feature>
<reference evidence="2 3" key="1">
    <citation type="journal article" date="2015" name="Genome Biol.">
        <title>Comparative genomics of Steinernema reveals deeply conserved gene regulatory networks.</title>
        <authorList>
            <person name="Dillman A.R."/>
            <person name="Macchietto M."/>
            <person name="Porter C.F."/>
            <person name="Rogers A."/>
            <person name="Williams B."/>
            <person name="Antoshechkin I."/>
            <person name="Lee M.M."/>
            <person name="Goodwin Z."/>
            <person name="Lu X."/>
            <person name="Lewis E.E."/>
            <person name="Goodrich-Blair H."/>
            <person name="Stock S.P."/>
            <person name="Adams B.J."/>
            <person name="Sternberg P.W."/>
            <person name="Mortazavi A."/>
        </authorList>
    </citation>
    <scope>NUCLEOTIDE SEQUENCE [LARGE SCALE GENOMIC DNA]</scope>
    <source>
        <strain evidence="2 3">ALL</strain>
    </source>
</reference>
<proteinExistence type="predicted"/>
<dbReference type="AlphaFoldDB" id="A0A4U5M060"/>
<organism evidence="2 3">
    <name type="scientific">Steinernema carpocapsae</name>
    <name type="common">Entomopathogenic nematode</name>
    <dbReference type="NCBI Taxonomy" id="34508"/>
    <lineage>
        <taxon>Eukaryota</taxon>
        <taxon>Metazoa</taxon>
        <taxon>Ecdysozoa</taxon>
        <taxon>Nematoda</taxon>
        <taxon>Chromadorea</taxon>
        <taxon>Rhabditida</taxon>
        <taxon>Tylenchina</taxon>
        <taxon>Panagrolaimomorpha</taxon>
        <taxon>Strongyloidoidea</taxon>
        <taxon>Steinernematidae</taxon>
        <taxon>Steinernema</taxon>
    </lineage>
</organism>
<evidence type="ECO:0000313" key="2">
    <source>
        <dbReference type="EMBL" id="TKR62021.1"/>
    </source>
</evidence>
<protein>
    <submittedName>
        <fullName evidence="2">Uncharacterized protein</fullName>
    </submittedName>
</protein>
<reference evidence="2 3" key="2">
    <citation type="journal article" date="2019" name="G3 (Bethesda)">
        <title>Hybrid Assembly of the Genome of the Entomopathogenic Nematode Steinernema carpocapsae Identifies the X-Chromosome.</title>
        <authorList>
            <person name="Serra L."/>
            <person name="Macchietto M."/>
            <person name="Macias-Munoz A."/>
            <person name="McGill C.J."/>
            <person name="Rodriguez I.M."/>
            <person name="Rodriguez B."/>
            <person name="Murad R."/>
            <person name="Mortazavi A."/>
        </authorList>
    </citation>
    <scope>NUCLEOTIDE SEQUENCE [LARGE SCALE GENOMIC DNA]</scope>
    <source>
        <strain evidence="2 3">ALL</strain>
    </source>
</reference>
<accession>A0A4U5M060</accession>